<organism evidence="2 3">
    <name type="scientific">Entamoeba invadens IP1</name>
    <dbReference type="NCBI Taxonomy" id="370355"/>
    <lineage>
        <taxon>Eukaryota</taxon>
        <taxon>Amoebozoa</taxon>
        <taxon>Evosea</taxon>
        <taxon>Archamoebae</taxon>
        <taxon>Mastigamoebida</taxon>
        <taxon>Entamoebidae</taxon>
        <taxon>Entamoeba</taxon>
    </lineage>
</organism>
<evidence type="ECO:0000313" key="2">
    <source>
        <dbReference type="EMBL" id="ELP85503.1"/>
    </source>
</evidence>
<dbReference type="EMBL" id="KB207063">
    <property type="protein sequence ID" value="ELP85503.1"/>
    <property type="molecule type" value="Genomic_DNA"/>
</dbReference>
<proteinExistence type="predicted"/>
<dbReference type="KEGG" id="eiv:EIN_529000"/>
<dbReference type="RefSeq" id="XP_004184849.1">
    <property type="nucleotide sequence ID" value="XM_004184801.1"/>
</dbReference>
<reference evidence="2 3" key="1">
    <citation type="submission" date="2012-10" db="EMBL/GenBank/DDBJ databases">
        <authorList>
            <person name="Zafar N."/>
            <person name="Inman J."/>
            <person name="Hall N."/>
            <person name="Lorenzi H."/>
            <person name="Caler E."/>
        </authorList>
    </citation>
    <scope>NUCLEOTIDE SEQUENCE [LARGE SCALE GENOMIC DNA]</scope>
    <source>
        <strain evidence="2 3">IP1</strain>
    </source>
</reference>
<protein>
    <submittedName>
        <fullName evidence="2">Uncharacterized protein</fullName>
    </submittedName>
</protein>
<accession>L7FKV3</accession>
<gene>
    <name evidence="2" type="ORF">EIN_529000</name>
</gene>
<evidence type="ECO:0000313" key="3">
    <source>
        <dbReference type="Proteomes" id="UP000014680"/>
    </source>
</evidence>
<feature type="signal peptide" evidence="1">
    <location>
        <begin position="1"/>
        <end position="15"/>
    </location>
</feature>
<keyword evidence="3" id="KW-1185">Reference proteome</keyword>
<feature type="chain" id="PRO_5012407011" evidence="1">
    <location>
        <begin position="16"/>
        <end position="188"/>
    </location>
</feature>
<dbReference type="AlphaFoldDB" id="L7FKV3"/>
<name>L7FKV3_ENTIV</name>
<evidence type="ECO:0000256" key="1">
    <source>
        <dbReference type="SAM" id="SignalP"/>
    </source>
</evidence>
<keyword evidence="1" id="KW-0732">Signal</keyword>
<dbReference type="VEuPathDB" id="AmoebaDB:EIN_529000"/>
<dbReference type="Proteomes" id="UP000014680">
    <property type="component" value="Unassembled WGS sequence"/>
</dbReference>
<dbReference type="GeneID" id="14884481"/>
<sequence length="188" mass="21350">MFALLLVTLATAKYAVVSNLDGSTAVYKFDQCYYMMLNNYVKFEENGDKVKGYVSNKCGNWVEQASASSGDIEIKSDLPDYYFVQYFYNDADNCEFGESDAHPLENLYPQCTKITLVSTYSIKAEIKDKMITLTPYNSEDCTGDVYTAYTSVTYELEKCTSVNNMNYMFSEGAFEVFAFLALFIAFLF</sequence>
<dbReference type="OrthoDB" id="2020073at2759"/>